<dbReference type="Proteomes" id="UP000488956">
    <property type="component" value="Unassembled WGS sequence"/>
</dbReference>
<evidence type="ECO:0000313" key="3">
    <source>
        <dbReference type="EMBL" id="KAE8979323.1"/>
    </source>
</evidence>
<evidence type="ECO:0000313" key="11">
    <source>
        <dbReference type="Proteomes" id="UP000440732"/>
    </source>
</evidence>
<dbReference type="EMBL" id="QXGF01002407">
    <property type="protein sequence ID" value="KAE8924818.1"/>
    <property type="molecule type" value="Genomic_DNA"/>
</dbReference>
<dbReference type="EMBL" id="QXGC01002528">
    <property type="protein sequence ID" value="KAE9184931.1"/>
    <property type="molecule type" value="Genomic_DNA"/>
</dbReference>
<evidence type="ECO:0000313" key="7">
    <source>
        <dbReference type="EMBL" id="KAE9281666.1"/>
    </source>
</evidence>
<dbReference type="Proteomes" id="UP000440732">
    <property type="component" value="Unassembled WGS sequence"/>
</dbReference>
<evidence type="ECO:0000313" key="4">
    <source>
        <dbReference type="EMBL" id="KAE9077070.1"/>
    </source>
</evidence>
<evidence type="ECO:0000313" key="10">
    <source>
        <dbReference type="Proteomes" id="UP000437068"/>
    </source>
</evidence>
<organism evidence="2 9">
    <name type="scientific">Phytophthora fragariae</name>
    <dbReference type="NCBI Taxonomy" id="53985"/>
    <lineage>
        <taxon>Eukaryota</taxon>
        <taxon>Sar</taxon>
        <taxon>Stramenopiles</taxon>
        <taxon>Oomycota</taxon>
        <taxon>Peronosporomycetes</taxon>
        <taxon>Peronosporales</taxon>
        <taxon>Peronosporaceae</taxon>
        <taxon>Phytophthora</taxon>
    </lineage>
</organism>
<proteinExistence type="predicted"/>
<evidence type="ECO:0000313" key="13">
    <source>
        <dbReference type="Proteomes" id="UP000476176"/>
    </source>
</evidence>
<dbReference type="EMBL" id="QXGE01002467">
    <property type="protein sequence ID" value="KAE9281666.1"/>
    <property type="molecule type" value="Genomic_DNA"/>
</dbReference>
<dbReference type="AlphaFoldDB" id="A0A6A3E4S6"/>
<feature type="region of interest" description="Disordered" evidence="1">
    <location>
        <begin position="38"/>
        <end position="85"/>
    </location>
</feature>
<evidence type="ECO:0000313" key="14">
    <source>
        <dbReference type="Proteomes" id="UP000486351"/>
    </source>
</evidence>
<evidence type="ECO:0000313" key="8">
    <source>
        <dbReference type="EMBL" id="KAE9294949.1"/>
    </source>
</evidence>
<gene>
    <name evidence="7" type="ORF">PF001_g23675</name>
    <name evidence="6" type="ORF">PF004_g23516</name>
    <name evidence="5" type="ORF">PF006_g23921</name>
    <name evidence="8" type="ORF">PF008_g24406</name>
    <name evidence="2" type="ORF">PF009_g24957</name>
    <name evidence="4" type="ORF">PF010_g23654</name>
    <name evidence="3" type="ORF">PF011_g22897</name>
</gene>
<evidence type="ECO:0000313" key="5">
    <source>
        <dbReference type="EMBL" id="KAE9095821.1"/>
    </source>
</evidence>
<comment type="caution">
    <text evidence="2">The sequence shown here is derived from an EMBL/GenBank/DDBJ whole genome shotgun (WGS) entry which is preliminary data.</text>
</comment>
<sequence>MILAYILFVSRKTPSKIGHVFSYLSEVSRKRDLSVCQKLTGTKSDESEGDGSSAPDDSDDENWEEEAEEDTQSEQDPEGVGRDSL</sequence>
<dbReference type="Proteomes" id="UP000486351">
    <property type="component" value="Unassembled WGS sequence"/>
</dbReference>
<evidence type="ECO:0000256" key="1">
    <source>
        <dbReference type="SAM" id="MobiDB-lite"/>
    </source>
</evidence>
<dbReference type="Proteomes" id="UP000460718">
    <property type="component" value="Unassembled WGS sequence"/>
</dbReference>
<evidence type="ECO:0000313" key="2">
    <source>
        <dbReference type="EMBL" id="KAE8924818.1"/>
    </source>
</evidence>
<dbReference type="EMBL" id="QXFX01002434">
    <property type="protein sequence ID" value="KAE9077070.1"/>
    <property type="molecule type" value="Genomic_DNA"/>
</dbReference>
<reference evidence="9 10" key="1">
    <citation type="submission" date="2018-08" db="EMBL/GenBank/DDBJ databases">
        <title>Genomic investigation of the strawberry pathogen Phytophthora fragariae indicates pathogenicity is determined by transcriptional variation in three key races.</title>
        <authorList>
            <person name="Adams T.M."/>
            <person name="Armitage A.D."/>
            <person name="Sobczyk M.K."/>
            <person name="Bates H.J."/>
            <person name="Dunwell J.M."/>
            <person name="Nellist C.F."/>
            <person name="Harrison R.J."/>
        </authorList>
    </citation>
    <scope>NUCLEOTIDE SEQUENCE [LARGE SCALE GENOMIC DNA]</scope>
    <source>
        <strain evidence="7 10">A4</strain>
        <strain evidence="6 13">BC-23</strain>
        <strain evidence="5 11">NOV-5</strain>
        <strain evidence="8 14">NOV-77</strain>
        <strain evidence="2 9">NOV-9</strain>
        <strain evidence="4 15">ONT-3</strain>
        <strain evidence="3 12">SCRP245</strain>
    </source>
</reference>
<protein>
    <submittedName>
        <fullName evidence="2">Uncharacterized protein</fullName>
    </submittedName>
</protein>
<dbReference type="EMBL" id="QXFY01002603">
    <property type="protein sequence ID" value="KAE9294949.1"/>
    <property type="molecule type" value="Genomic_DNA"/>
</dbReference>
<accession>A0A6A3E4S6</accession>
<evidence type="ECO:0000313" key="9">
    <source>
        <dbReference type="Proteomes" id="UP000429523"/>
    </source>
</evidence>
<dbReference type="Proteomes" id="UP000429523">
    <property type="component" value="Unassembled WGS sequence"/>
</dbReference>
<dbReference type="Proteomes" id="UP000437068">
    <property type="component" value="Unassembled WGS sequence"/>
</dbReference>
<evidence type="ECO:0000313" key="15">
    <source>
        <dbReference type="Proteomes" id="UP000488956"/>
    </source>
</evidence>
<dbReference type="Proteomes" id="UP000476176">
    <property type="component" value="Unassembled WGS sequence"/>
</dbReference>
<feature type="compositionally biased region" description="Acidic residues" evidence="1">
    <location>
        <begin position="56"/>
        <end position="77"/>
    </location>
</feature>
<name>A0A6A3E4S6_9STRA</name>
<evidence type="ECO:0000313" key="6">
    <source>
        <dbReference type="EMBL" id="KAE9184931.1"/>
    </source>
</evidence>
<evidence type="ECO:0000313" key="12">
    <source>
        <dbReference type="Proteomes" id="UP000460718"/>
    </source>
</evidence>
<dbReference type="EMBL" id="QXFW01002363">
    <property type="protein sequence ID" value="KAE8979323.1"/>
    <property type="molecule type" value="Genomic_DNA"/>
</dbReference>
<dbReference type="EMBL" id="QXGA01002545">
    <property type="protein sequence ID" value="KAE9095821.1"/>
    <property type="molecule type" value="Genomic_DNA"/>
</dbReference>